<feature type="non-terminal residue" evidence="3">
    <location>
        <position position="160"/>
    </location>
</feature>
<feature type="signal peptide" evidence="2">
    <location>
        <begin position="1"/>
        <end position="24"/>
    </location>
</feature>
<evidence type="ECO:0000256" key="1">
    <source>
        <dbReference type="SAM" id="MobiDB-lite"/>
    </source>
</evidence>
<sequence length="160" mass="16958">MTKNALAALVGVMILAASGSIAQAQTQAPAQPAPPAQQTQPPAAAPAEKETWKGPFGGTFNANFAITTDYSYRGISQTQRNPAFQMGFGYETPQVSEKVPLSAYASLWGSNVSFPGTGASVEIDTVAGLRLKALNEKLLVDLSWMRYNYPGSTPDIGFIE</sequence>
<gene>
    <name evidence="3" type="ORF">SAMN02745126_05298</name>
</gene>
<feature type="compositionally biased region" description="Low complexity" evidence="1">
    <location>
        <begin position="26"/>
        <end position="46"/>
    </location>
</feature>
<reference evidence="4" key="1">
    <citation type="submission" date="2017-02" db="EMBL/GenBank/DDBJ databases">
        <authorList>
            <person name="Varghese N."/>
            <person name="Submissions S."/>
        </authorList>
    </citation>
    <scope>NUCLEOTIDE SEQUENCE [LARGE SCALE GENOMIC DNA]</scope>
    <source>
        <strain evidence="4">ATCC 27094</strain>
    </source>
</reference>
<protein>
    <submittedName>
        <fullName evidence="3">Uncharacterized protein</fullName>
    </submittedName>
</protein>
<name>A0A1T4SX08_9HYPH</name>
<dbReference type="InterPro" id="IPR010239">
    <property type="entry name" value="CHP02001"/>
</dbReference>
<proteinExistence type="predicted"/>
<organism evidence="3 4">
    <name type="scientific">Enhydrobacter aerosaccus</name>
    <dbReference type="NCBI Taxonomy" id="225324"/>
    <lineage>
        <taxon>Bacteria</taxon>
        <taxon>Pseudomonadati</taxon>
        <taxon>Pseudomonadota</taxon>
        <taxon>Alphaproteobacteria</taxon>
        <taxon>Hyphomicrobiales</taxon>
        <taxon>Enhydrobacter</taxon>
    </lineage>
</organism>
<dbReference type="AlphaFoldDB" id="A0A1T4SX08"/>
<dbReference type="STRING" id="225324.SAMN02745126_05298"/>
<evidence type="ECO:0000256" key="2">
    <source>
        <dbReference type="SAM" id="SignalP"/>
    </source>
</evidence>
<feature type="chain" id="PRO_5010574591" evidence="2">
    <location>
        <begin position="25"/>
        <end position="160"/>
    </location>
</feature>
<dbReference type="RefSeq" id="WP_218191317.1">
    <property type="nucleotide sequence ID" value="NZ_FUWJ01000010.1"/>
</dbReference>
<evidence type="ECO:0000313" key="4">
    <source>
        <dbReference type="Proteomes" id="UP000190092"/>
    </source>
</evidence>
<dbReference type="Pfam" id="PF09694">
    <property type="entry name" value="Gcw_chp"/>
    <property type="match status" value="1"/>
</dbReference>
<accession>A0A1T4SX08</accession>
<feature type="region of interest" description="Disordered" evidence="1">
    <location>
        <begin position="26"/>
        <end position="56"/>
    </location>
</feature>
<dbReference type="Proteomes" id="UP000190092">
    <property type="component" value="Unassembled WGS sequence"/>
</dbReference>
<dbReference type="NCBIfam" id="TIGR02001">
    <property type="entry name" value="gcw_chp"/>
    <property type="match status" value="1"/>
</dbReference>
<dbReference type="EMBL" id="FUWJ01000010">
    <property type="protein sequence ID" value="SKA32692.1"/>
    <property type="molecule type" value="Genomic_DNA"/>
</dbReference>
<keyword evidence="4" id="KW-1185">Reference proteome</keyword>
<evidence type="ECO:0000313" key="3">
    <source>
        <dbReference type="EMBL" id="SKA32692.1"/>
    </source>
</evidence>
<keyword evidence="2" id="KW-0732">Signal</keyword>